<reference evidence="6 7" key="1">
    <citation type="submission" date="2018-04" db="EMBL/GenBank/DDBJ databases">
        <title>Novel species isolated from glacier.</title>
        <authorList>
            <person name="Liu Q."/>
            <person name="Xin Y.-H."/>
        </authorList>
    </citation>
    <scope>NUCLEOTIDE SEQUENCE [LARGE SCALE GENOMIC DNA]</scope>
    <source>
        <strain evidence="6 7">GT1R17</strain>
    </source>
</reference>
<feature type="transmembrane region" description="Helical" evidence="5">
    <location>
        <begin position="64"/>
        <end position="85"/>
    </location>
</feature>
<dbReference type="GO" id="GO:0016020">
    <property type="term" value="C:membrane"/>
    <property type="evidence" value="ECO:0007669"/>
    <property type="project" value="UniProtKB-SubCell"/>
</dbReference>
<evidence type="ECO:0000256" key="3">
    <source>
        <dbReference type="ARBA" id="ARBA00022989"/>
    </source>
</evidence>
<feature type="transmembrane region" description="Helical" evidence="5">
    <location>
        <begin position="105"/>
        <end position="126"/>
    </location>
</feature>
<dbReference type="RefSeq" id="WP_107940709.1">
    <property type="nucleotide sequence ID" value="NZ_QANS01000004.1"/>
</dbReference>
<dbReference type="InterPro" id="IPR052719">
    <property type="entry name" value="CvpA-like"/>
</dbReference>
<dbReference type="PANTHER" id="PTHR36926:SF1">
    <property type="entry name" value="COLICIN V PRODUCTION PROTEIN"/>
    <property type="match status" value="1"/>
</dbReference>
<organism evidence="6 7">
    <name type="scientific">Stenotrophobium rhamnosiphilum</name>
    <dbReference type="NCBI Taxonomy" id="2029166"/>
    <lineage>
        <taxon>Bacteria</taxon>
        <taxon>Pseudomonadati</taxon>
        <taxon>Pseudomonadota</taxon>
        <taxon>Gammaproteobacteria</taxon>
        <taxon>Nevskiales</taxon>
        <taxon>Nevskiaceae</taxon>
        <taxon>Stenotrophobium</taxon>
    </lineage>
</organism>
<dbReference type="PANTHER" id="PTHR36926">
    <property type="entry name" value="COLICIN V PRODUCTION PROTEIN"/>
    <property type="match status" value="1"/>
</dbReference>
<protein>
    <submittedName>
        <fullName evidence="6">Colicin V production CvpA</fullName>
    </submittedName>
</protein>
<dbReference type="AlphaFoldDB" id="A0A2T5MEX9"/>
<name>A0A2T5MEX9_9GAMM</name>
<evidence type="ECO:0000313" key="6">
    <source>
        <dbReference type="EMBL" id="PTU31122.1"/>
    </source>
</evidence>
<comment type="caution">
    <text evidence="6">The sequence shown here is derived from an EMBL/GenBank/DDBJ whole genome shotgun (WGS) entry which is preliminary data.</text>
</comment>
<evidence type="ECO:0000256" key="4">
    <source>
        <dbReference type="ARBA" id="ARBA00023136"/>
    </source>
</evidence>
<keyword evidence="2 5" id="KW-0812">Transmembrane</keyword>
<dbReference type="Proteomes" id="UP000244248">
    <property type="component" value="Unassembled WGS sequence"/>
</dbReference>
<evidence type="ECO:0000256" key="2">
    <source>
        <dbReference type="ARBA" id="ARBA00022692"/>
    </source>
</evidence>
<dbReference type="OrthoDB" id="9810601at2"/>
<evidence type="ECO:0000256" key="5">
    <source>
        <dbReference type="SAM" id="Phobius"/>
    </source>
</evidence>
<evidence type="ECO:0000313" key="7">
    <source>
        <dbReference type="Proteomes" id="UP000244248"/>
    </source>
</evidence>
<feature type="transmembrane region" description="Helical" evidence="5">
    <location>
        <begin position="31"/>
        <end position="52"/>
    </location>
</feature>
<evidence type="ECO:0000256" key="1">
    <source>
        <dbReference type="ARBA" id="ARBA00004141"/>
    </source>
</evidence>
<keyword evidence="7" id="KW-1185">Reference proteome</keyword>
<sequence length="173" mass="19426">MIWVDWCIVAVFLISILIGLLRGFAREILNVLTWVLAFGLAWLFGDMMAGLLTGHISSPEIRAVCAYAVLFIAGLLIGAILTYLLTEWIRGSFLDGIDRTLGATIGFLRALFLTCVFLVIAGTMGAKQDRWWTQSAFIPHIEWLAEDLKLIIPERWLERIKPTPESAPTIQKH</sequence>
<dbReference type="GO" id="GO:0009403">
    <property type="term" value="P:toxin biosynthetic process"/>
    <property type="evidence" value="ECO:0007669"/>
    <property type="project" value="InterPro"/>
</dbReference>
<dbReference type="EMBL" id="QANS01000004">
    <property type="protein sequence ID" value="PTU31122.1"/>
    <property type="molecule type" value="Genomic_DNA"/>
</dbReference>
<keyword evidence="4 5" id="KW-0472">Membrane</keyword>
<dbReference type="Pfam" id="PF02674">
    <property type="entry name" value="Colicin_V"/>
    <property type="match status" value="1"/>
</dbReference>
<gene>
    <name evidence="6" type="ORF">CJD38_12595</name>
</gene>
<feature type="transmembrane region" description="Helical" evidence="5">
    <location>
        <begin position="7"/>
        <end position="25"/>
    </location>
</feature>
<keyword evidence="3 5" id="KW-1133">Transmembrane helix</keyword>
<proteinExistence type="predicted"/>
<accession>A0A2T5MEX9</accession>
<comment type="subcellular location">
    <subcellularLocation>
        <location evidence="1">Membrane</location>
        <topology evidence="1">Multi-pass membrane protein</topology>
    </subcellularLocation>
</comment>
<dbReference type="InterPro" id="IPR003825">
    <property type="entry name" value="Colicin-V_CvpA"/>
</dbReference>